<feature type="chain" id="PRO_5038581314" description="ABC transporter substrate-binding protein" evidence="2">
    <location>
        <begin position="37"/>
        <end position="562"/>
    </location>
</feature>
<dbReference type="SUPFAM" id="SSF53850">
    <property type="entry name" value="Periplasmic binding protein-like II"/>
    <property type="match status" value="1"/>
</dbReference>
<gene>
    <name evidence="3" type="ORF">DQG23_34555</name>
</gene>
<sequence length="562" mass="62110">MTQKRRGVAILQTKTKKRQLASSVASALVLASLTLAGCSSPEKEPQPSGTPAGNGEKGASETNKPGNDKQNGTQIVAPGSLTLRVGIQDSYYAPASLANNLPVFQQIEQKTGVKLQWEVTPPDQFKQVMQLKLASGKDLPDLIQMPNGASDMVKYGSEGLLLPLEDLIDKHAPNIKKLFEKDPNIVKSLKSPDGHIYGLPTLNYSPQMTTMIIRKDWLDRLNLKAPETIDEWLTVLRAFKEKDPNGNQKADEIPLSVSGPLGVLPLFGNAFGLHLSESRDWWADANGKVSYEWIDDKMKDLLAFLNTLYKEGLLDPGYPTTQGDKESANINNNLAGVFYKHMGNIPIHEGVLKQSGINSAKLVGVAPPAGKDEKRYLLGNSLASIFVSVNKSVKDPVATIKWLDYVFASEEGQRYMLAGIEGVTYTMENGKIKLMESFLKPAAGVDPGRAVGTESVLPHILTYEFFEAYWSASNPELWAQTKELQKMVVPPYPQIIDSPDEQRSVSRLSGDTTTYRNEMLLKFITGKESLDNFGKYKETLKSMGIDEWGKIEQQKYDRVSKK</sequence>
<dbReference type="InterPro" id="IPR006059">
    <property type="entry name" value="SBP"/>
</dbReference>
<accession>A0A329LZI0</accession>
<keyword evidence="2" id="KW-0732">Signal</keyword>
<dbReference type="Pfam" id="PF01547">
    <property type="entry name" value="SBP_bac_1"/>
    <property type="match status" value="1"/>
</dbReference>
<evidence type="ECO:0000313" key="4">
    <source>
        <dbReference type="Proteomes" id="UP000250369"/>
    </source>
</evidence>
<organism evidence="3 4">
    <name type="scientific">Paenibacillus contaminans</name>
    <dbReference type="NCBI Taxonomy" id="450362"/>
    <lineage>
        <taxon>Bacteria</taxon>
        <taxon>Bacillati</taxon>
        <taxon>Bacillota</taxon>
        <taxon>Bacilli</taxon>
        <taxon>Bacillales</taxon>
        <taxon>Paenibacillaceae</taxon>
        <taxon>Paenibacillus</taxon>
    </lineage>
</organism>
<proteinExistence type="predicted"/>
<comment type="caution">
    <text evidence="3">The sequence shown here is derived from an EMBL/GenBank/DDBJ whole genome shotgun (WGS) entry which is preliminary data.</text>
</comment>
<evidence type="ECO:0000256" key="1">
    <source>
        <dbReference type="SAM" id="MobiDB-lite"/>
    </source>
</evidence>
<feature type="compositionally biased region" description="Polar residues" evidence="1">
    <location>
        <begin position="60"/>
        <end position="74"/>
    </location>
</feature>
<name>A0A329LZI0_9BACL</name>
<keyword evidence="4" id="KW-1185">Reference proteome</keyword>
<dbReference type="PANTHER" id="PTHR43649">
    <property type="entry name" value="ARABINOSE-BINDING PROTEIN-RELATED"/>
    <property type="match status" value="1"/>
</dbReference>
<dbReference type="PANTHER" id="PTHR43649:SF12">
    <property type="entry name" value="DIACETYLCHITOBIOSE BINDING PROTEIN DASA"/>
    <property type="match status" value="1"/>
</dbReference>
<reference evidence="3 4" key="1">
    <citation type="journal article" date="2009" name="Int. J. Syst. Evol. Microbiol.">
        <title>Paenibacillus contaminans sp. nov., isolated from a contaminated laboratory plate.</title>
        <authorList>
            <person name="Chou J.H."/>
            <person name="Lee J.H."/>
            <person name="Lin M.C."/>
            <person name="Chang P.S."/>
            <person name="Arun A.B."/>
            <person name="Young C.C."/>
            <person name="Chen W.M."/>
        </authorList>
    </citation>
    <scope>NUCLEOTIDE SEQUENCE [LARGE SCALE GENOMIC DNA]</scope>
    <source>
        <strain evidence="3 4">CKOBP-6</strain>
    </source>
</reference>
<dbReference type="Gene3D" id="3.40.190.10">
    <property type="entry name" value="Periplasmic binding protein-like II"/>
    <property type="match status" value="2"/>
</dbReference>
<evidence type="ECO:0000313" key="3">
    <source>
        <dbReference type="EMBL" id="RAV12456.1"/>
    </source>
</evidence>
<evidence type="ECO:0000256" key="2">
    <source>
        <dbReference type="SAM" id="SignalP"/>
    </source>
</evidence>
<dbReference type="Proteomes" id="UP000250369">
    <property type="component" value="Unassembled WGS sequence"/>
</dbReference>
<feature type="region of interest" description="Disordered" evidence="1">
    <location>
        <begin position="37"/>
        <end position="74"/>
    </location>
</feature>
<evidence type="ECO:0008006" key="5">
    <source>
        <dbReference type="Google" id="ProtNLM"/>
    </source>
</evidence>
<protein>
    <recommendedName>
        <fullName evidence="5">ABC transporter substrate-binding protein</fullName>
    </recommendedName>
</protein>
<dbReference type="AlphaFoldDB" id="A0A329LZI0"/>
<dbReference type="EMBL" id="QMFB01000033">
    <property type="protein sequence ID" value="RAV12456.1"/>
    <property type="molecule type" value="Genomic_DNA"/>
</dbReference>
<feature type="signal peptide" evidence="2">
    <location>
        <begin position="1"/>
        <end position="36"/>
    </location>
</feature>
<dbReference type="InterPro" id="IPR050490">
    <property type="entry name" value="Bact_solute-bd_prot1"/>
</dbReference>